<accession>A0A644YDC1</accession>
<comment type="caution">
    <text evidence="1">The sequence shown here is derived from an EMBL/GenBank/DDBJ whole genome shotgun (WGS) entry which is preliminary data.</text>
</comment>
<evidence type="ECO:0000313" key="1">
    <source>
        <dbReference type="EMBL" id="MPM26289.1"/>
    </source>
</evidence>
<organism evidence="1">
    <name type="scientific">bioreactor metagenome</name>
    <dbReference type="NCBI Taxonomy" id="1076179"/>
    <lineage>
        <taxon>unclassified sequences</taxon>
        <taxon>metagenomes</taxon>
        <taxon>ecological metagenomes</taxon>
    </lineage>
</organism>
<sequence>MRHDDGARHAVLAGGPGDALAVVAARGADDFARQRILLRKLLEERQPAANLEGSDRVVVLMLEPAVRAQPLGQQRPAVLRRGLEFGMHSACGGFDVLQVREQIVGGAGRGHGVHAAVLAFKVTGPRGVSNVARSAGDVEDVLVMDAPPSCAACSALVSRAACG</sequence>
<proteinExistence type="predicted"/>
<name>A0A644YDC1_9ZZZZ</name>
<reference evidence="1" key="1">
    <citation type="submission" date="2019-08" db="EMBL/GenBank/DDBJ databases">
        <authorList>
            <person name="Kucharzyk K."/>
            <person name="Murdoch R.W."/>
            <person name="Higgins S."/>
            <person name="Loffler F."/>
        </authorList>
    </citation>
    <scope>NUCLEOTIDE SEQUENCE</scope>
</reference>
<dbReference type="EMBL" id="VSSQ01004697">
    <property type="protein sequence ID" value="MPM26289.1"/>
    <property type="molecule type" value="Genomic_DNA"/>
</dbReference>
<protein>
    <submittedName>
        <fullName evidence="1">Uncharacterized protein</fullName>
    </submittedName>
</protein>
<dbReference type="AlphaFoldDB" id="A0A644YDC1"/>
<gene>
    <name evidence="1" type="ORF">SDC9_72790</name>
</gene>